<dbReference type="EMBL" id="SPUK01000004">
    <property type="protein sequence ID" value="TQV97593.1"/>
    <property type="molecule type" value="Genomic_DNA"/>
</dbReference>
<feature type="region of interest" description="Disordered" evidence="1">
    <location>
        <begin position="28"/>
        <end position="57"/>
    </location>
</feature>
<evidence type="ECO:0000256" key="1">
    <source>
        <dbReference type="SAM" id="MobiDB-lite"/>
    </source>
</evidence>
<feature type="compositionally biased region" description="Basic and acidic residues" evidence="1">
    <location>
        <begin position="36"/>
        <end position="48"/>
    </location>
</feature>
<feature type="region of interest" description="Disordered" evidence="1">
    <location>
        <begin position="93"/>
        <end position="112"/>
    </location>
</feature>
<proteinExistence type="predicted"/>
<evidence type="ECO:0000313" key="2">
    <source>
        <dbReference type="EMBL" id="TQV97593.1"/>
    </source>
</evidence>
<feature type="compositionally biased region" description="Gly residues" evidence="1">
    <location>
        <begin position="102"/>
        <end position="112"/>
    </location>
</feature>
<dbReference type="Proteomes" id="UP000315783">
    <property type="component" value="Unassembled WGS sequence"/>
</dbReference>
<comment type="caution">
    <text evidence="2">The sequence shown here is derived from an EMBL/GenBank/DDBJ whole genome shotgun (WGS) entry which is preliminary data.</text>
</comment>
<gene>
    <name evidence="2" type="ORF">IF1G_03336</name>
</gene>
<protein>
    <submittedName>
        <fullName evidence="2">Uncharacterized protein</fullName>
    </submittedName>
</protein>
<accession>A0A545V7A0</accession>
<keyword evidence="3" id="KW-1185">Reference proteome</keyword>
<name>A0A545V7A0_9HYPO</name>
<reference evidence="2 3" key="1">
    <citation type="journal article" date="2019" name="Appl. Microbiol. Biotechnol.">
        <title>Genome sequence of Isaria javanica and comparative genome analysis insights into family S53 peptidase evolution in fungal entomopathogens.</title>
        <authorList>
            <person name="Lin R."/>
            <person name="Zhang X."/>
            <person name="Xin B."/>
            <person name="Zou M."/>
            <person name="Gao Y."/>
            <person name="Qin F."/>
            <person name="Hu Q."/>
            <person name="Xie B."/>
            <person name="Cheng X."/>
        </authorList>
    </citation>
    <scope>NUCLEOTIDE SEQUENCE [LARGE SCALE GENOMIC DNA]</scope>
    <source>
        <strain evidence="2 3">IJ1G</strain>
    </source>
</reference>
<dbReference type="AlphaFoldDB" id="A0A545V7A0"/>
<organism evidence="2 3">
    <name type="scientific">Cordyceps javanica</name>
    <dbReference type="NCBI Taxonomy" id="43265"/>
    <lineage>
        <taxon>Eukaryota</taxon>
        <taxon>Fungi</taxon>
        <taxon>Dikarya</taxon>
        <taxon>Ascomycota</taxon>
        <taxon>Pezizomycotina</taxon>
        <taxon>Sordariomycetes</taxon>
        <taxon>Hypocreomycetidae</taxon>
        <taxon>Hypocreales</taxon>
        <taxon>Cordycipitaceae</taxon>
        <taxon>Cordyceps</taxon>
    </lineage>
</organism>
<evidence type="ECO:0000313" key="3">
    <source>
        <dbReference type="Proteomes" id="UP000315783"/>
    </source>
</evidence>
<sequence length="112" mass="12260">MKGRPFIMREGRAKQRLGRLIISLGGVGRRQKRRQSGIEKREHERQRESWTCSGAPNLRRPGFAMFAKVHGRVWSRSPRRSVAGRVIEGRSAGGHEVFCLPPGGGGGGGGGE</sequence>